<evidence type="ECO:0000256" key="8">
    <source>
        <dbReference type="ARBA" id="ARBA00072274"/>
    </source>
</evidence>
<dbReference type="SUPFAM" id="SSF58014">
    <property type="entry name" value="Coiled-coil domain of nucleotide exchange factor GrpE"/>
    <property type="match status" value="1"/>
</dbReference>
<keyword evidence="6 10" id="KW-0143">Chaperone</keyword>
<dbReference type="CDD" id="cd00446">
    <property type="entry name" value="GrpE"/>
    <property type="match status" value="1"/>
</dbReference>
<dbReference type="NCBIfam" id="NF010738">
    <property type="entry name" value="PRK14140.1"/>
    <property type="match status" value="1"/>
</dbReference>
<sequence>MSDEFETNKQCCDADDECCKVDEIIMESGEVADDAAKQLKEEIALLKQQVESNSKQADEYKDLLQRVQADFDNYRRRNASAVQDAYKNGMLDAVKQFLPVLDNLERAVEASESSQDFKALADGIDMVVKQFHDVMNKMGIEEIEALGKPFDPNLHDAVMSVDKNGDQDSNTVVEVFQKGYKVEDKVLRHSLVKVTN</sequence>
<protein>
    <recommendedName>
        <fullName evidence="8 10">Protein GrpE</fullName>
    </recommendedName>
    <alternativeName>
        <fullName evidence="9 10">HSP-70 cofactor</fullName>
    </alternativeName>
</protein>
<comment type="similarity">
    <text evidence="2 10 12">Belongs to the GrpE family.</text>
</comment>
<gene>
    <name evidence="10" type="primary">grpE</name>
    <name evidence="14" type="ordered locus">Mahau_0714</name>
</gene>
<dbReference type="EMBL" id="CP002360">
    <property type="protein sequence ID" value="AEE95915.1"/>
    <property type="molecule type" value="Genomic_DNA"/>
</dbReference>
<evidence type="ECO:0000256" key="6">
    <source>
        <dbReference type="ARBA" id="ARBA00023186"/>
    </source>
</evidence>
<proteinExistence type="inferred from homology"/>
<dbReference type="AlphaFoldDB" id="F4A0N6"/>
<keyword evidence="13" id="KW-0175">Coiled coil</keyword>
<reference evidence="14 15" key="2">
    <citation type="journal article" date="2011" name="Stand. Genomic Sci.">
        <title>Complete genome sequence of Mahella australiensis type strain (50-1 BON).</title>
        <authorList>
            <person name="Sikorski J."/>
            <person name="Teshima H."/>
            <person name="Nolan M."/>
            <person name="Lucas S."/>
            <person name="Hammon N."/>
            <person name="Deshpande S."/>
            <person name="Cheng J.F."/>
            <person name="Pitluck S."/>
            <person name="Liolios K."/>
            <person name="Pagani I."/>
            <person name="Ivanova N."/>
            <person name="Huntemann M."/>
            <person name="Mavromatis K."/>
            <person name="Ovchinikova G."/>
            <person name="Pati A."/>
            <person name="Tapia R."/>
            <person name="Han C."/>
            <person name="Goodwin L."/>
            <person name="Chen A."/>
            <person name="Palaniappan K."/>
            <person name="Land M."/>
            <person name="Hauser L."/>
            <person name="Ngatchou-Djao O.D."/>
            <person name="Rohde M."/>
            <person name="Pukall R."/>
            <person name="Spring S."/>
            <person name="Abt B."/>
            <person name="Goker M."/>
            <person name="Detter J.C."/>
            <person name="Woyke T."/>
            <person name="Bristow J."/>
            <person name="Markowitz V."/>
            <person name="Hugenholtz P."/>
            <person name="Eisen J.A."/>
            <person name="Kyrpides N.C."/>
            <person name="Klenk H.P."/>
            <person name="Lapidus A."/>
        </authorList>
    </citation>
    <scope>NUCLEOTIDE SEQUENCE [LARGE SCALE GENOMIC DNA]</scope>
    <source>
        <strain evidence="15">DSM 15567 / CIP 107919 / 50-1 BON</strain>
    </source>
</reference>
<evidence type="ECO:0000256" key="12">
    <source>
        <dbReference type="RuleBase" id="RU004478"/>
    </source>
</evidence>
<dbReference type="Gene3D" id="3.90.20.20">
    <property type="match status" value="1"/>
</dbReference>
<evidence type="ECO:0000313" key="15">
    <source>
        <dbReference type="Proteomes" id="UP000008457"/>
    </source>
</evidence>
<keyword evidence="4 10" id="KW-0963">Cytoplasm</keyword>
<comment type="subcellular location">
    <subcellularLocation>
        <location evidence="1 10">Cytoplasm</location>
    </subcellularLocation>
</comment>
<keyword evidence="15" id="KW-1185">Reference proteome</keyword>
<feature type="coiled-coil region" evidence="13">
    <location>
        <begin position="29"/>
        <end position="84"/>
    </location>
</feature>
<dbReference type="eggNOG" id="COG0576">
    <property type="taxonomic scope" value="Bacteria"/>
</dbReference>
<dbReference type="PRINTS" id="PR00773">
    <property type="entry name" value="GRPEPROTEIN"/>
</dbReference>
<dbReference type="OrthoDB" id="9812586at2"/>
<dbReference type="RefSeq" id="WP_013780345.1">
    <property type="nucleotide sequence ID" value="NC_015520.1"/>
</dbReference>
<dbReference type="PANTHER" id="PTHR21237:SF23">
    <property type="entry name" value="GRPE PROTEIN HOMOLOG, MITOCHONDRIAL"/>
    <property type="match status" value="1"/>
</dbReference>
<dbReference type="GO" id="GO:0051082">
    <property type="term" value="F:unfolded protein binding"/>
    <property type="evidence" value="ECO:0007669"/>
    <property type="project" value="TreeGrafter"/>
</dbReference>
<evidence type="ECO:0000256" key="13">
    <source>
        <dbReference type="SAM" id="Coils"/>
    </source>
</evidence>
<keyword evidence="5 10" id="KW-0346">Stress response</keyword>
<dbReference type="GO" id="GO:0042803">
    <property type="term" value="F:protein homodimerization activity"/>
    <property type="evidence" value="ECO:0007669"/>
    <property type="project" value="InterPro"/>
</dbReference>
<evidence type="ECO:0000256" key="3">
    <source>
        <dbReference type="ARBA" id="ARBA00011738"/>
    </source>
</evidence>
<dbReference type="GO" id="GO:0006457">
    <property type="term" value="P:protein folding"/>
    <property type="evidence" value="ECO:0007669"/>
    <property type="project" value="InterPro"/>
</dbReference>
<dbReference type="HAMAP" id="MF_01151">
    <property type="entry name" value="GrpE"/>
    <property type="match status" value="1"/>
</dbReference>
<dbReference type="Proteomes" id="UP000008457">
    <property type="component" value="Chromosome"/>
</dbReference>
<evidence type="ECO:0000313" key="14">
    <source>
        <dbReference type="EMBL" id="AEE95915.1"/>
    </source>
</evidence>
<dbReference type="FunFam" id="2.30.22.10:FF:000001">
    <property type="entry name" value="Protein GrpE"/>
    <property type="match status" value="1"/>
</dbReference>
<dbReference type="PROSITE" id="PS01071">
    <property type="entry name" value="GRPE"/>
    <property type="match status" value="1"/>
</dbReference>
<dbReference type="HOGENOM" id="CLU_057217_6_3_9"/>
<evidence type="ECO:0000256" key="2">
    <source>
        <dbReference type="ARBA" id="ARBA00009054"/>
    </source>
</evidence>
<dbReference type="KEGG" id="mas:Mahau_0714"/>
<dbReference type="GO" id="GO:0005737">
    <property type="term" value="C:cytoplasm"/>
    <property type="evidence" value="ECO:0007669"/>
    <property type="project" value="UniProtKB-SubCell"/>
</dbReference>
<accession>F4A0N6</accession>
<dbReference type="Gene3D" id="2.30.22.10">
    <property type="entry name" value="Head domain of nucleotide exchange factor GrpE"/>
    <property type="match status" value="1"/>
</dbReference>
<comment type="function">
    <text evidence="7 10 11">Participates actively in the response to hyperosmotic and heat shock by preventing the aggregation of stress-denatured proteins, in association with DnaK and GrpE. It is the nucleotide exchange factor for DnaK and may function as a thermosensor. Unfolded proteins bind initially to DnaJ; upon interaction with the DnaJ-bound protein, DnaK hydrolyzes its bound ATP, resulting in the formation of a stable complex. GrpE releases ADP from DnaK; ATP binding to DnaK triggers the release of the substrate protein, thus completing the reaction cycle. Several rounds of ATP-dependent interactions between DnaJ, DnaK and GrpE are required for fully efficient folding.</text>
</comment>
<dbReference type="GO" id="GO:0051087">
    <property type="term" value="F:protein-folding chaperone binding"/>
    <property type="evidence" value="ECO:0007669"/>
    <property type="project" value="InterPro"/>
</dbReference>
<dbReference type="STRING" id="697281.Mahau_0714"/>
<dbReference type="Pfam" id="PF01025">
    <property type="entry name" value="GrpE"/>
    <property type="match status" value="1"/>
</dbReference>
<evidence type="ECO:0000256" key="11">
    <source>
        <dbReference type="RuleBase" id="RU000639"/>
    </source>
</evidence>
<reference evidence="15" key="1">
    <citation type="submission" date="2010-11" db="EMBL/GenBank/DDBJ databases">
        <title>The complete genome of Mahella australiensis DSM 15567.</title>
        <authorList>
            <consortium name="US DOE Joint Genome Institute (JGI-PGF)"/>
            <person name="Lucas S."/>
            <person name="Copeland A."/>
            <person name="Lapidus A."/>
            <person name="Bruce D."/>
            <person name="Goodwin L."/>
            <person name="Pitluck S."/>
            <person name="Kyrpides N."/>
            <person name="Mavromatis K."/>
            <person name="Pagani I."/>
            <person name="Ivanova N."/>
            <person name="Teshima H."/>
            <person name="Brettin T."/>
            <person name="Detter J.C."/>
            <person name="Han C."/>
            <person name="Tapia R."/>
            <person name="Land M."/>
            <person name="Hauser L."/>
            <person name="Markowitz V."/>
            <person name="Cheng J.-F."/>
            <person name="Hugenholtz P."/>
            <person name="Woyke T."/>
            <person name="Wu D."/>
            <person name="Spring S."/>
            <person name="Pukall R."/>
            <person name="Steenblock K."/>
            <person name="Schneider S."/>
            <person name="Klenk H.-P."/>
            <person name="Eisen J.A."/>
        </authorList>
    </citation>
    <scope>NUCLEOTIDE SEQUENCE [LARGE SCALE GENOMIC DNA]</scope>
    <source>
        <strain evidence="15">DSM 15567 / CIP 107919 / 50-1 BON</strain>
    </source>
</reference>
<dbReference type="InterPro" id="IPR000740">
    <property type="entry name" value="GrpE"/>
</dbReference>
<dbReference type="InterPro" id="IPR009012">
    <property type="entry name" value="GrpE_head"/>
</dbReference>
<evidence type="ECO:0000256" key="4">
    <source>
        <dbReference type="ARBA" id="ARBA00022490"/>
    </source>
</evidence>
<evidence type="ECO:0000256" key="10">
    <source>
        <dbReference type="HAMAP-Rule" id="MF_01151"/>
    </source>
</evidence>
<evidence type="ECO:0000256" key="5">
    <source>
        <dbReference type="ARBA" id="ARBA00023016"/>
    </source>
</evidence>
<dbReference type="PANTHER" id="PTHR21237">
    <property type="entry name" value="GRPE PROTEIN"/>
    <property type="match status" value="1"/>
</dbReference>
<evidence type="ECO:0000256" key="7">
    <source>
        <dbReference type="ARBA" id="ARBA00053401"/>
    </source>
</evidence>
<comment type="subunit">
    <text evidence="3 10">Homodimer.</text>
</comment>
<dbReference type="SUPFAM" id="SSF51064">
    <property type="entry name" value="Head domain of nucleotide exchange factor GrpE"/>
    <property type="match status" value="1"/>
</dbReference>
<evidence type="ECO:0000256" key="1">
    <source>
        <dbReference type="ARBA" id="ARBA00004496"/>
    </source>
</evidence>
<name>F4A0N6_MAHA5</name>
<organism evidence="14 15">
    <name type="scientific">Mahella australiensis (strain DSM 15567 / CIP 107919 / 50-1 BON)</name>
    <dbReference type="NCBI Taxonomy" id="697281"/>
    <lineage>
        <taxon>Bacteria</taxon>
        <taxon>Bacillati</taxon>
        <taxon>Bacillota</taxon>
        <taxon>Clostridia</taxon>
        <taxon>Thermoanaerobacterales</taxon>
        <taxon>Thermoanaerobacterales Family IV. Incertae Sedis</taxon>
        <taxon>Mahella</taxon>
    </lineage>
</organism>
<evidence type="ECO:0000256" key="9">
    <source>
        <dbReference type="ARBA" id="ARBA00076414"/>
    </source>
</evidence>
<dbReference type="GO" id="GO:0000774">
    <property type="term" value="F:adenyl-nucleotide exchange factor activity"/>
    <property type="evidence" value="ECO:0007669"/>
    <property type="project" value="InterPro"/>
</dbReference>
<dbReference type="InterPro" id="IPR013805">
    <property type="entry name" value="GrpE_CC"/>
</dbReference>